<feature type="site" description="Interaction with DNA" evidence="10">
    <location>
        <position position="33"/>
    </location>
</feature>
<feature type="site" description="Interaction with DNA" evidence="10">
    <location>
        <position position="143"/>
    </location>
</feature>
<feature type="domain" description="Toprim" evidence="11">
    <location>
        <begin position="3"/>
        <end position="113"/>
    </location>
</feature>
<dbReference type="OrthoDB" id="9804262at2"/>
<dbReference type="Gene3D" id="2.70.20.10">
    <property type="entry name" value="Topoisomerase I, domain 3"/>
    <property type="match status" value="1"/>
</dbReference>
<accession>A0A1T4RJ32</accession>
<keyword evidence="3" id="KW-0479">Metal-binding</keyword>
<dbReference type="InterPro" id="IPR034149">
    <property type="entry name" value="TOPRIM_TopoI"/>
</dbReference>
<feature type="site" description="Interaction with DNA" evidence="10">
    <location>
        <position position="489"/>
    </location>
</feature>
<protein>
    <recommendedName>
        <fullName evidence="10">DNA topoisomerase 1</fullName>
        <ecNumber evidence="10">5.6.2.1</ecNumber>
    </recommendedName>
    <alternativeName>
        <fullName evidence="10">DNA topoisomerase I</fullName>
    </alternativeName>
</protein>
<feature type="site" description="Interaction with DNA" evidence="10">
    <location>
        <position position="139"/>
    </location>
</feature>
<name>A0A1T4RJ32_9FIRM</name>
<evidence type="ECO:0000256" key="10">
    <source>
        <dbReference type="HAMAP-Rule" id="MF_00952"/>
    </source>
</evidence>
<dbReference type="SUPFAM" id="SSF57783">
    <property type="entry name" value="Zinc beta-ribbon"/>
    <property type="match status" value="2"/>
</dbReference>
<dbReference type="NCBIfam" id="TIGR01051">
    <property type="entry name" value="topA_bact"/>
    <property type="match status" value="1"/>
</dbReference>
<dbReference type="InterPro" id="IPR000380">
    <property type="entry name" value="Topo_IA"/>
</dbReference>
<keyword evidence="9 10" id="KW-0413">Isomerase</keyword>
<dbReference type="InterPro" id="IPR005733">
    <property type="entry name" value="TopoI_bac-type"/>
</dbReference>
<gene>
    <name evidence="10" type="primary">topA</name>
    <name evidence="13" type="ORF">SAMN02745885_02155</name>
</gene>
<evidence type="ECO:0000256" key="4">
    <source>
        <dbReference type="ARBA" id="ARBA00022771"/>
    </source>
</evidence>
<dbReference type="GO" id="GO:0008270">
    <property type="term" value="F:zinc ion binding"/>
    <property type="evidence" value="ECO:0007669"/>
    <property type="project" value="UniProtKB-KW"/>
</dbReference>
<dbReference type="Gene3D" id="1.10.460.10">
    <property type="entry name" value="Topoisomerase I, domain 2"/>
    <property type="match status" value="1"/>
</dbReference>
<dbReference type="CDD" id="cd00186">
    <property type="entry name" value="TOP1Ac"/>
    <property type="match status" value="1"/>
</dbReference>
<comment type="catalytic activity">
    <reaction evidence="1 10">
        <text>ATP-independent breakage of single-stranded DNA, followed by passage and rejoining.</text>
        <dbReference type="EC" id="5.6.2.1"/>
    </reaction>
</comment>
<dbReference type="InterPro" id="IPR013497">
    <property type="entry name" value="Topo_IA_cen"/>
</dbReference>
<keyword evidence="8 10" id="KW-0238">DNA-binding</keyword>
<dbReference type="PRINTS" id="PR00417">
    <property type="entry name" value="PRTPISMRASEI"/>
</dbReference>
<dbReference type="Gene3D" id="3.30.65.10">
    <property type="entry name" value="Bacterial Topoisomerase I, domain 1"/>
    <property type="match status" value="2"/>
</dbReference>
<dbReference type="Pfam" id="PF01396">
    <property type="entry name" value="Zn_ribbon_Top1"/>
    <property type="match status" value="3"/>
</dbReference>
<evidence type="ECO:0000256" key="5">
    <source>
        <dbReference type="ARBA" id="ARBA00022833"/>
    </source>
</evidence>
<dbReference type="InterPro" id="IPR023406">
    <property type="entry name" value="Topo_IA_AS"/>
</dbReference>
<dbReference type="InterPro" id="IPR028612">
    <property type="entry name" value="Topoisom_1_IA"/>
</dbReference>
<evidence type="ECO:0000256" key="6">
    <source>
        <dbReference type="ARBA" id="ARBA00022842"/>
    </source>
</evidence>
<keyword evidence="14" id="KW-1185">Reference proteome</keyword>
<feature type="site" description="Interaction with DNA" evidence="10">
    <location>
        <position position="148"/>
    </location>
</feature>
<keyword evidence="4" id="KW-0863">Zinc-finger</keyword>
<keyword evidence="7 10" id="KW-0799">Topoisomerase</keyword>
<dbReference type="HAMAP" id="MF_00952">
    <property type="entry name" value="Topoisom_1_prok"/>
    <property type="match status" value="1"/>
</dbReference>
<feature type="site" description="Interaction with DNA" evidence="10">
    <location>
        <position position="140"/>
    </location>
</feature>
<dbReference type="EC" id="5.6.2.1" evidence="10"/>
<evidence type="ECO:0000256" key="8">
    <source>
        <dbReference type="ARBA" id="ARBA00023125"/>
    </source>
</evidence>
<dbReference type="InterPro" id="IPR013824">
    <property type="entry name" value="Topo_IA_cen_sub1"/>
</dbReference>
<dbReference type="PROSITE" id="PS50880">
    <property type="entry name" value="TOPRIM"/>
    <property type="match status" value="1"/>
</dbReference>
<dbReference type="PANTHER" id="PTHR42785:SF1">
    <property type="entry name" value="DNA TOPOISOMERASE"/>
    <property type="match status" value="1"/>
</dbReference>
<dbReference type="GO" id="GO:0005694">
    <property type="term" value="C:chromosome"/>
    <property type="evidence" value="ECO:0007669"/>
    <property type="project" value="InterPro"/>
</dbReference>
<feature type="site" description="Interaction with DNA" evidence="10">
    <location>
        <position position="155"/>
    </location>
</feature>
<dbReference type="EMBL" id="FUXM01000031">
    <property type="protein sequence ID" value="SKA16010.1"/>
    <property type="molecule type" value="Genomic_DNA"/>
</dbReference>
<dbReference type="GO" id="GO:0003917">
    <property type="term" value="F:DNA topoisomerase type I (single strand cut, ATP-independent) activity"/>
    <property type="evidence" value="ECO:0007669"/>
    <property type="project" value="UniProtKB-UniRule"/>
</dbReference>
<evidence type="ECO:0000256" key="1">
    <source>
        <dbReference type="ARBA" id="ARBA00000213"/>
    </source>
</evidence>
<keyword evidence="5" id="KW-0862">Zinc</keyword>
<proteinExistence type="inferred from homology"/>
<dbReference type="Pfam" id="PF01131">
    <property type="entry name" value="Topoisom_bac"/>
    <property type="match status" value="1"/>
</dbReference>
<dbReference type="SMART" id="SM00437">
    <property type="entry name" value="TOP1Ac"/>
    <property type="match status" value="1"/>
</dbReference>
<evidence type="ECO:0000259" key="12">
    <source>
        <dbReference type="PROSITE" id="PS52039"/>
    </source>
</evidence>
<dbReference type="RefSeq" id="WP_078666169.1">
    <property type="nucleotide sequence ID" value="NZ_FUXM01000031.1"/>
</dbReference>
<evidence type="ECO:0000256" key="9">
    <source>
        <dbReference type="ARBA" id="ARBA00023235"/>
    </source>
</evidence>
<feature type="domain" description="Topo IA-type catalytic" evidence="12">
    <location>
        <begin position="129"/>
        <end position="557"/>
    </location>
</feature>
<feature type="active site" description="O-(5'-phospho-DNA)-tyrosine intermediate" evidence="10">
    <location>
        <position position="301"/>
    </location>
</feature>
<evidence type="ECO:0000256" key="2">
    <source>
        <dbReference type="ARBA" id="ARBA00009446"/>
    </source>
</evidence>
<evidence type="ECO:0000256" key="3">
    <source>
        <dbReference type="ARBA" id="ARBA00022723"/>
    </source>
</evidence>
<evidence type="ECO:0000313" key="14">
    <source>
        <dbReference type="Proteomes" id="UP000189933"/>
    </source>
</evidence>
<evidence type="ECO:0000256" key="7">
    <source>
        <dbReference type="ARBA" id="ARBA00023029"/>
    </source>
</evidence>
<dbReference type="Gene3D" id="3.40.50.140">
    <property type="match status" value="1"/>
</dbReference>
<dbReference type="PROSITE" id="PS00396">
    <property type="entry name" value="TOPO_IA_1"/>
    <property type="match status" value="1"/>
</dbReference>
<reference evidence="14" key="1">
    <citation type="submission" date="2017-02" db="EMBL/GenBank/DDBJ databases">
        <authorList>
            <person name="Varghese N."/>
            <person name="Submissions S."/>
        </authorList>
    </citation>
    <scope>NUCLEOTIDE SEQUENCE [LARGE SCALE GENOMIC DNA]</scope>
    <source>
        <strain evidence="14">DSM 16521</strain>
    </source>
</reference>
<dbReference type="SMART" id="SM00493">
    <property type="entry name" value="TOPRIM"/>
    <property type="match status" value="1"/>
</dbReference>
<dbReference type="GO" id="GO:0006265">
    <property type="term" value="P:DNA topological change"/>
    <property type="evidence" value="ECO:0007669"/>
    <property type="project" value="UniProtKB-UniRule"/>
</dbReference>
<dbReference type="InterPro" id="IPR013825">
    <property type="entry name" value="Topo_IA_cen_sub2"/>
</dbReference>
<dbReference type="InterPro" id="IPR023405">
    <property type="entry name" value="Topo_IA_core_domain"/>
</dbReference>
<dbReference type="Proteomes" id="UP000189933">
    <property type="component" value="Unassembled WGS sequence"/>
</dbReference>
<dbReference type="InterPro" id="IPR006171">
    <property type="entry name" value="TOPRIM_dom"/>
</dbReference>
<sequence>MAKTLVIVESPAKAKTINKFLGRGFKVAASMGHVRDLPKSQLGIDVEKDFAPKYIAIRGKGDLIKSLKAESKKVDQVLLATDPDREGEAIAWHLANLLELPPEARCRIEFNEITKAAIQKAVKQPRQLDWHRIDAQQARRVLDRLVGYSLSPFLWKKIKKGLSAGRVQSVAVRLICDREEEIREFVQEEYWSLEAIFTEPGQTHKLVGKLVQIGDQKAEIKNREEMEKILADLASIQQVQVTAVKKKARLRQPPAPFTTSTLQQEASKRLNFSTRKTMQLAQQLYEGIELGKEGAVGLVTYIRTDSVRIAEEAQREAADYIKTEFGNAYLPEKPRQFASKGKIQNAHEAIRPTSMSRSPENIKQFLTRDQYRLYKLIWDRFLASQMAPAQLETTSIDVDISPYLFRITGTVVIFPGFMKIYQDEEKEEEKQIPPVFEGQWLELRELKPEQHFTQPPPRYTEASLVKTLEELGIGRPSTYAPTIETIQKRGYVTREQKHFYPTELGQMVVELLKQFFPDIIDVEFTAKMEEDLDKIEEGEKRWVDVVRSFYEPFREELQQAEIKAEKIVVADPVVEEKCPNCQANLVIKTGRFGKFLACPNFPECRFTKPLLEETGVLCPQCGGMLVKRRSKKGRTFFGCVNYPECDFTVWNEPVPEKCPQCSALMVRKSKKIAECIKCKTKAQVS</sequence>
<dbReference type="SMART" id="SM00436">
    <property type="entry name" value="TOP1Bc"/>
    <property type="match status" value="1"/>
</dbReference>
<feature type="region of interest" description="Interaction with DNA" evidence="10">
    <location>
        <begin position="163"/>
        <end position="168"/>
    </location>
</feature>
<dbReference type="Pfam" id="PF01751">
    <property type="entry name" value="Toprim"/>
    <property type="match status" value="1"/>
</dbReference>
<dbReference type="AlphaFoldDB" id="A0A1T4RJ32"/>
<feature type="site" description="Interaction with DNA" evidence="10">
    <location>
        <position position="303"/>
    </location>
</feature>
<comment type="similarity">
    <text evidence="2 10">Belongs to the type IA topoisomerase family.</text>
</comment>
<keyword evidence="6" id="KW-0460">Magnesium</keyword>
<dbReference type="GO" id="GO:0003677">
    <property type="term" value="F:DNA binding"/>
    <property type="evidence" value="ECO:0007669"/>
    <property type="project" value="UniProtKB-KW"/>
</dbReference>
<dbReference type="SUPFAM" id="SSF56712">
    <property type="entry name" value="Prokaryotic type I DNA topoisomerase"/>
    <property type="match status" value="1"/>
</dbReference>
<comment type="subunit">
    <text evidence="10">Monomer.</text>
</comment>
<dbReference type="PROSITE" id="PS52039">
    <property type="entry name" value="TOPO_IA_2"/>
    <property type="match status" value="1"/>
</dbReference>
<dbReference type="InterPro" id="IPR003601">
    <property type="entry name" value="Topo_IA_2"/>
</dbReference>
<dbReference type="InterPro" id="IPR013826">
    <property type="entry name" value="Topo_IA_cen_sub3"/>
</dbReference>
<comment type="function">
    <text evidence="10">Releases the supercoiling and torsional tension of DNA, which is introduced during the DNA replication and transcription, by transiently cleaving and rejoining one strand of the DNA duplex. Introduces a single-strand break via transesterification at a target site in duplex DNA. The scissile phosphodiester is attacked by the catalytic tyrosine of the enzyme, resulting in the formation of a DNA-(5'-phosphotyrosyl)-enzyme intermediate and the expulsion of a 3'-OH DNA strand. The free DNA strand then undergoes passage around the unbroken strand, thus removing DNA supercoils. Finally, in the religation step, the DNA 3'-OH attacks the covalent intermediate to expel the active-site tyrosine and restore the DNA phosphodiester backbone.</text>
</comment>
<dbReference type="InterPro" id="IPR013498">
    <property type="entry name" value="Topo_IA_Znf"/>
</dbReference>
<organism evidence="13 14">
    <name type="scientific">Carboxydocella sporoproducens DSM 16521</name>
    <dbReference type="NCBI Taxonomy" id="1121270"/>
    <lineage>
        <taxon>Bacteria</taxon>
        <taxon>Bacillati</taxon>
        <taxon>Bacillota</taxon>
        <taxon>Clostridia</taxon>
        <taxon>Eubacteriales</taxon>
        <taxon>Clostridiales Family XVI. Incertae Sedis</taxon>
        <taxon>Carboxydocella</taxon>
    </lineage>
</organism>
<evidence type="ECO:0000313" key="13">
    <source>
        <dbReference type="EMBL" id="SKA16010.1"/>
    </source>
</evidence>
<dbReference type="InterPro" id="IPR003602">
    <property type="entry name" value="Topo_IA_DNA-bd_dom"/>
</dbReference>
<dbReference type="CDD" id="cd03363">
    <property type="entry name" value="TOPRIM_TopoIA_TopoI"/>
    <property type="match status" value="1"/>
</dbReference>
<dbReference type="Gene3D" id="1.10.290.10">
    <property type="entry name" value="Topoisomerase I, domain 4"/>
    <property type="match status" value="1"/>
</dbReference>
<dbReference type="PANTHER" id="PTHR42785">
    <property type="entry name" value="DNA TOPOISOMERASE, TYPE IA, CORE"/>
    <property type="match status" value="1"/>
</dbReference>
<evidence type="ECO:0000259" key="11">
    <source>
        <dbReference type="PROSITE" id="PS50880"/>
    </source>
</evidence>